<name>A0A6G3SQX0_STRAQ</name>
<evidence type="ECO:0000256" key="1">
    <source>
        <dbReference type="SAM" id="Phobius"/>
    </source>
</evidence>
<proteinExistence type="predicted"/>
<dbReference type="RefSeq" id="WP_164257600.1">
    <property type="nucleotide sequence ID" value="NZ_JAAGMK010000395.1"/>
</dbReference>
<keyword evidence="1" id="KW-0472">Membrane</keyword>
<organism evidence="2">
    <name type="scientific">Streptomyces anulatus</name>
    <name type="common">Streptomyces chrysomallus</name>
    <dbReference type="NCBI Taxonomy" id="1892"/>
    <lineage>
        <taxon>Bacteria</taxon>
        <taxon>Bacillati</taxon>
        <taxon>Actinomycetota</taxon>
        <taxon>Actinomycetes</taxon>
        <taxon>Kitasatosporales</taxon>
        <taxon>Streptomycetaceae</taxon>
        <taxon>Streptomyces</taxon>
    </lineage>
</organism>
<feature type="transmembrane region" description="Helical" evidence="1">
    <location>
        <begin position="52"/>
        <end position="75"/>
    </location>
</feature>
<feature type="transmembrane region" description="Helical" evidence="1">
    <location>
        <begin position="82"/>
        <end position="103"/>
    </location>
</feature>
<reference evidence="2" key="1">
    <citation type="submission" date="2020-01" db="EMBL/GenBank/DDBJ databases">
        <title>Insect and environment-associated Actinomycetes.</title>
        <authorList>
            <person name="Currrie C."/>
            <person name="Chevrette M."/>
            <person name="Carlson C."/>
            <person name="Stubbendieck R."/>
            <person name="Wendt-Pienkowski E."/>
        </authorList>
    </citation>
    <scope>NUCLEOTIDE SEQUENCE</scope>
    <source>
        <strain evidence="2">SID505</strain>
    </source>
</reference>
<keyword evidence="1" id="KW-0812">Transmembrane</keyword>
<feature type="transmembrane region" description="Helical" evidence="1">
    <location>
        <begin position="12"/>
        <end position="32"/>
    </location>
</feature>
<protein>
    <submittedName>
        <fullName evidence="2">Uncharacterized protein</fullName>
    </submittedName>
</protein>
<dbReference type="AlphaFoldDB" id="A0A6G3SQX0"/>
<accession>A0A6G3SQX0</accession>
<gene>
    <name evidence="2" type="ORF">G3I43_14665</name>
</gene>
<comment type="caution">
    <text evidence="2">The sequence shown here is derived from an EMBL/GenBank/DDBJ whole genome shotgun (WGS) entry which is preliminary data.</text>
</comment>
<evidence type="ECO:0000313" key="2">
    <source>
        <dbReference type="EMBL" id="NEB85416.1"/>
    </source>
</evidence>
<keyword evidence="1" id="KW-1133">Transmembrane helix</keyword>
<sequence length="114" mass="11624">MEIQNSRREALVGTAGCLTAFVGALAGIVLWTPYGRSGLLHDFEVGPSNWNVLLVGLPLMVLGGIAAALAVFALVRGRWKPALGLVAAVAVLAAIGMGVDALAGSPRPDCSDPC</sequence>
<dbReference type="EMBL" id="JAAGMK010000395">
    <property type="protein sequence ID" value="NEB85416.1"/>
    <property type="molecule type" value="Genomic_DNA"/>
</dbReference>